<dbReference type="GO" id="GO:0042254">
    <property type="term" value="P:ribosome biogenesis"/>
    <property type="evidence" value="ECO:0007669"/>
    <property type="project" value="InterPro"/>
</dbReference>
<name>A0A2T9Y7J0_9FUNG</name>
<dbReference type="AlphaFoldDB" id="A0A2T9Y7J0"/>
<accession>A0A2T9Y7J0</accession>
<dbReference type="GO" id="GO:0000398">
    <property type="term" value="P:mRNA splicing, via spliceosome"/>
    <property type="evidence" value="ECO:0007669"/>
    <property type="project" value="UniProtKB-UniRule"/>
</dbReference>
<dbReference type="Pfam" id="PF01248">
    <property type="entry name" value="Ribosomal_L7Ae"/>
    <property type="match status" value="1"/>
</dbReference>
<keyword evidence="10" id="KW-1185">Reference proteome</keyword>
<dbReference type="PRINTS" id="PR00883">
    <property type="entry name" value="NUCLEARHMG"/>
</dbReference>
<dbReference type="EMBL" id="MBFR01000394">
    <property type="protein sequence ID" value="PVU88320.1"/>
    <property type="molecule type" value="Genomic_DNA"/>
</dbReference>
<reference evidence="9 10" key="1">
    <citation type="journal article" date="2018" name="MBio">
        <title>Comparative Genomics Reveals the Core Gene Toolbox for the Fungus-Insect Symbiosis.</title>
        <authorList>
            <person name="Wang Y."/>
            <person name="Stata M."/>
            <person name="Wang W."/>
            <person name="Stajich J.E."/>
            <person name="White M.M."/>
            <person name="Moncalvo J.M."/>
        </authorList>
    </citation>
    <scope>NUCLEOTIDE SEQUENCE [LARGE SCALE GENOMIC DNA]</scope>
    <source>
        <strain evidence="9 10">SWE-8-4</strain>
    </source>
</reference>
<sequence>MAKSSDKSKKSKKSSQKESKPEKQDKVEAVTAPEQQVSTFNPMNLANIATPLADQKFSKKLFKVIKKANKNKHVKRGVKEVVKGVRKGFKGLVLLAGNISPIDVISHVPVLCEENNIPYIYVNSKEELGFSVNTKRPTSCIMIVPSGKNSKATKPAAGAEEYKEAYDECFSHVSTLNNA</sequence>
<dbReference type="InterPro" id="IPR004037">
    <property type="entry name" value="Ribosomal_eL8-like_CS"/>
</dbReference>
<dbReference type="InterPro" id="IPR018492">
    <property type="entry name" value="Ribosomal_eL8/Nhp2"/>
</dbReference>
<dbReference type="Proteomes" id="UP000245383">
    <property type="component" value="Unassembled WGS sequence"/>
</dbReference>
<dbReference type="STRING" id="133385.A0A2T9Y7J0"/>
<evidence type="ECO:0000256" key="4">
    <source>
        <dbReference type="ARBA" id="ARBA00023242"/>
    </source>
</evidence>
<evidence type="ECO:0000313" key="9">
    <source>
        <dbReference type="EMBL" id="PVU88320.1"/>
    </source>
</evidence>
<dbReference type="InterPro" id="IPR002415">
    <property type="entry name" value="H/ACA_rnp_Nhp2-like"/>
</dbReference>
<dbReference type="InterPro" id="IPR050257">
    <property type="entry name" value="eL8/uL1-like"/>
</dbReference>
<evidence type="ECO:0000256" key="5">
    <source>
        <dbReference type="ARBA" id="ARBA00023274"/>
    </source>
</evidence>
<comment type="similarity">
    <text evidence="2 6">Belongs to the eukaryotic ribosomal protein eL8 family.</text>
</comment>
<dbReference type="PANTHER" id="PTHR23105">
    <property type="entry name" value="RIBOSOMAL PROTEIN L7AE FAMILY MEMBER"/>
    <property type="match status" value="1"/>
</dbReference>
<dbReference type="InterPro" id="IPR029064">
    <property type="entry name" value="Ribosomal_eL30-like_sf"/>
</dbReference>
<proteinExistence type="inferred from homology"/>
<dbReference type="GO" id="GO:0003723">
    <property type="term" value="F:RNA binding"/>
    <property type="evidence" value="ECO:0007669"/>
    <property type="project" value="UniProtKB-UniRule"/>
</dbReference>
<evidence type="ECO:0000256" key="3">
    <source>
        <dbReference type="ARBA" id="ARBA00022884"/>
    </source>
</evidence>
<keyword evidence="4 6" id="KW-0539">Nucleus</keyword>
<organism evidence="9 10">
    <name type="scientific">Smittium simulii</name>
    <dbReference type="NCBI Taxonomy" id="133385"/>
    <lineage>
        <taxon>Eukaryota</taxon>
        <taxon>Fungi</taxon>
        <taxon>Fungi incertae sedis</taxon>
        <taxon>Zoopagomycota</taxon>
        <taxon>Kickxellomycotina</taxon>
        <taxon>Harpellomycetes</taxon>
        <taxon>Harpellales</taxon>
        <taxon>Legeriomycetaceae</taxon>
        <taxon>Smittium</taxon>
    </lineage>
</organism>
<comment type="caution">
    <text evidence="9">The sequence shown here is derived from an EMBL/GenBank/DDBJ whole genome shotgun (WGS) entry which is preliminary data.</text>
</comment>
<dbReference type="OrthoDB" id="5364946at2759"/>
<dbReference type="PRINTS" id="PR00881">
    <property type="entry name" value="L7ARS6FAMILY"/>
</dbReference>
<dbReference type="Gene3D" id="3.30.1330.30">
    <property type="match status" value="1"/>
</dbReference>
<dbReference type="GO" id="GO:0031429">
    <property type="term" value="C:box H/ACA snoRNP complex"/>
    <property type="evidence" value="ECO:0007669"/>
    <property type="project" value="UniProtKB-UniRule"/>
</dbReference>
<evidence type="ECO:0000259" key="8">
    <source>
        <dbReference type="Pfam" id="PF01248"/>
    </source>
</evidence>
<feature type="compositionally biased region" description="Basic and acidic residues" evidence="7">
    <location>
        <begin position="15"/>
        <end position="28"/>
    </location>
</feature>
<keyword evidence="3 6" id="KW-0694">RNA-binding</keyword>
<evidence type="ECO:0000256" key="7">
    <source>
        <dbReference type="SAM" id="MobiDB-lite"/>
    </source>
</evidence>
<feature type="domain" description="Ribosomal protein eL8/eL30/eS12/Gadd45" evidence="8">
    <location>
        <begin position="60"/>
        <end position="150"/>
    </location>
</feature>
<evidence type="ECO:0000313" key="10">
    <source>
        <dbReference type="Proteomes" id="UP000245383"/>
    </source>
</evidence>
<comment type="function">
    <text evidence="6">Common component of the spliceosome and rRNA processing machinery.</text>
</comment>
<gene>
    <name evidence="9" type="ORF">BB561_005912</name>
</gene>
<feature type="region of interest" description="Disordered" evidence="7">
    <location>
        <begin position="1"/>
        <end position="34"/>
    </location>
</feature>
<evidence type="ECO:0000256" key="1">
    <source>
        <dbReference type="ARBA" id="ARBA00004604"/>
    </source>
</evidence>
<comment type="function">
    <text evidence="6">Required for ribosome biogenesis. Part of a complex which catalyzes pseudouridylation of rRNA. This involves the isomerization of uridine such that the ribose is subsequently attached to C5, instead of the normal N1. Pseudouridine ('psi') residues may serve to stabilize the conformation of rRNAs.</text>
</comment>
<evidence type="ECO:0000256" key="6">
    <source>
        <dbReference type="RuleBase" id="RU366039"/>
    </source>
</evidence>
<dbReference type="GO" id="GO:0031120">
    <property type="term" value="P:snRNA pseudouridine synthesis"/>
    <property type="evidence" value="ECO:0007669"/>
    <property type="project" value="UniProtKB-UniRule"/>
</dbReference>
<dbReference type="PROSITE" id="PS01082">
    <property type="entry name" value="RIBOSOMAL_L7AE"/>
    <property type="match status" value="1"/>
</dbReference>
<dbReference type="InterPro" id="IPR004038">
    <property type="entry name" value="Ribosomal_eL8/eL30/eS12/Gad45"/>
</dbReference>
<dbReference type="SUPFAM" id="SSF55315">
    <property type="entry name" value="L30e-like"/>
    <property type="match status" value="1"/>
</dbReference>
<keyword evidence="5 6" id="KW-0687">Ribonucleoprotein</keyword>
<evidence type="ECO:0000256" key="2">
    <source>
        <dbReference type="ARBA" id="ARBA00007337"/>
    </source>
</evidence>
<protein>
    <recommendedName>
        <fullName evidence="6">H/ACA ribonucleoprotein complex subunit 2</fullName>
    </recommendedName>
    <alternativeName>
        <fullName evidence="6">Nucleolar protein family A member 2</fullName>
    </alternativeName>
</protein>
<comment type="subcellular location">
    <subcellularLocation>
        <location evidence="1 6">Nucleus</location>
        <location evidence="1 6">Nucleolus</location>
    </subcellularLocation>
</comment>